<dbReference type="InterPro" id="IPR036527">
    <property type="entry name" value="SCP2_sterol-bd_dom_sf"/>
</dbReference>
<dbReference type="Pfam" id="PF14863">
    <property type="entry name" value="Alkyl_sulf_dimr"/>
    <property type="match status" value="1"/>
</dbReference>
<evidence type="ECO:0000256" key="3">
    <source>
        <dbReference type="ARBA" id="ARBA00022833"/>
    </source>
</evidence>
<dbReference type="SUPFAM" id="SSF55718">
    <property type="entry name" value="SCP-like"/>
    <property type="match status" value="1"/>
</dbReference>
<protein>
    <submittedName>
        <fullName evidence="6">Metallo-hydrolase/oxidoreductase</fullName>
    </submittedName>
</protein>
<dbReference type="InterPro" id="IPR036866">
    <property type="entry name" value="RibonucZ/Hydroxyglut_hydro"/>
</dbReference>
<dbReference type="GO" id="GO:0046983">
    <property type="term" value="F:protein dimerization activity"/>
    <property type="evidence" value="ECO:0007669"/>
    <property type="project" value="InterPro"/>
</dbReference>
<evidence type="ECO:0000256" key="2">
    <source>
        <dbReference type="ARBA" id="ARBA00022801"/>
    </source>
</evidence>
<dbReference type="GO" id="GO:0018909">
    <property type="term" value="P:dodecyl sulfate metabolic process"/>
    <property type="evidence" value="ECO:0007669"/>
    <property type="project" value="InterPro"/>
</dbReference>
<dbReference type="PANTHER" id="PTHR43223:SF1">
    <property type="entry name" value="ALKYL_ARYL-SULFATASE BDS1"/>
    <property type="match status" value="1"/>
</dbReference>
<dbReference type="SUPFAM" id="SSF56281">
    <property type="entry name" value="Metallo-hydrolase/oxidoreductase"/>
    <property type="match status" value="1"/>
</dbReference>
<evidence type="ECO:0000313" key="6">
    <source>
        <dbReference type="EMBL" id="KAF2192510.1"/>
    </source>
</evidence>
<keyword evidence="7" id="KW-1185">Reference proteome</keyword>
<dbReference type="EMBL" id="ML994615">
    <property type="protein sequence ID" value="KAF2192510.1"/>
    <property type="molecule type" value="Genomic_DNA"/>
</dbReference>
<dbReference type="GO" id="GO:0018741">
    <property type="term" value="F:linear primary-alkylsulfatase activity"/>
    <property type="evidence" value="ECO:0007669"/>
    <property type="project" value="InterPro"/>
</dbReference>
<reference evidence="6" key="1">
    <citation type="journal article" date="2020" name="Stud. Mycol.">
        <title>101 Dothideomycetes genomes: a test case for predicting lifestyles and emergence of pathogens.</title>
        <authorList>
            <person name="Haridas S."/>
            <person name="Albert R."/>
            <person name="Binder M."/>
            <person name="Bloem J."/>
            <person name="Labutti K."/>
            <person name="Salamov A."/>
            <person name="Andreopoulos B."/>
            <person name="Baker S."/>
            <person name="Barry K."/>
            <person name="Bills G."/>
            <person name="Bluhm B."/>
            <person name="Cannon C."/>
            <person name="Castanera R."/>
            <person name="Culley D."/>
            <person name="Daum C."/>
            <person name="Ezra D."/>
            <person name="Gonzalez J."/>
            <person name="Henrissat B."/>
            <person name="Kuo A."/>
            <person name="Liang C."/>
            <person name="Lipzen A."/>
            <person name="Lutzoni F."/>
            <person name="Magnuson J."/>
            <person name="Mondo S."/>
            <person name="Nolan M."/>
            <person name="Ohm R."/>
            <person name="Pangilinan J."/>
            <person name="Park H.-J."/>
            <person name="Ramirez L."/>
            <person name="Alfaro M."/>
            <person name="Sun H."/>
            <person name="Tritt A."/>
            <person name="Yoshinaga Y."/>
            <person name="Zwiers L.-H."/>
            <person name="Turgeon B."/>
            <person name="Goodwin S."/>
            <person name="Spatafora J."/>
            <person name="Crous P."/>
            <person name="Grigoriev I."/>
        </authorList>
    </citation>
    <scope>NUCLEOTIDE SEQUENCE</scope>
    <source>
        <strain evidence="6">CBS 207.26</strain>
    </source>
</reference>
<evidence type="ECO:0000259" key="5">
    <source>
        <dbReference type="SMART" id="SM00849"/>
    </source>
</evidence>
<dbReference type="SMART" id="SM00849">
    <property type="entry name" value="Lactamase_B"/>
    <property type="match status" value="1"/>
</dbReference>
<evidence type="ECO:0000256" key="4">
    <source>
        <dbReference type="ARBA" id="ARBA00033751"/>
    </source>
</evidence>
<dbReference type="InterPro" id="IPR001279">
    <property type="entry name" value="Metallo-B-lactamas"/>
</dbReference>
<name>A0A6A6EQY7_9PEZI</name>
<dbReference type="GO" id="GO:0046872">
    <property type="term" value="F:metal ion binding"/>
    <property type="evidence" value="ECO:0007669"/>
    <property type="project" value="UniProtKB-KW"/>
</dbReference>
<comment type="similarity">
    <text evidence="4">Belongs to the metallo-beta-lactamase superfamily. Type III sulfatase family.</text>
</comment>
<evidence type="ECO:0000256" key="1">
    <source>
        <dbReference type="ARBA" id="ARBA00022723"/>
    </source>
</evidence>
<dbReference type="Gene3D" id="3.30.1050.10">
    <property type="entry name" value="SCP2 sterol-binding domain"/>
    <property type="match status" value="1"/>
</dbReference>
<feature type="domain" description="Metallo-beta-lactamase" evidence="5">
    <location>
        <begin position="1"/>
        <end position="216"/>
    </location>
</feature>
<dbReference type="CDD" id="cd07710">
    <property type="entry name" value="arylsulfatase_Sdsa1-like_MBL-fold"/>
    <property type="match status" value="1"/>
</dbReference>
<organism evidence="6 7">
    <name type="scientific">Zopfia rhizophila CBS 207.26</name>
    <dbReference type="NCBI Taxonomy" id="1314779"/>
    <lineage>
        <taxon>Eukaryota</taxon>
        <taxon>Fungi</taxon>
        <taxon>Dikarya</taxon>
        <taxon>Ascomycota</taxon>
        <taxon>Pezizomycotina</taxon>
        <taxon>Dothideomycetes</taxon>
        <taxon>Dothideomycetes incertae sedis</taxon>
        <taxon>Zopfiaceae</taxon>
        <taxon>Zopfia</taxon>
    </lineage>
</organism>
<dbReference type="InterPro" id="IPR052195">
    <property type="entry name" value="Bact_Alkyl/Aryl-Sulfatase"/>
</dbReference>
<dbReference type="Pfam" id="PF14864">
    <property type="entry name" value="Alkyl_sulf_C"/>
    <property type="match status" value="1"/>
</dbReference>
<evidence type="ECO:0000313" key="7">
    <source>
        <dbReference type="Proteomes" id="UP000800200"/>
    </source>
</evidence>
<proteinExistence type="inferred from homology"/>
<keyword evidence="2 6" id="KW-0378">Hydrolase</keyword>
<dbReference type="InterPro" id="IPR044097">
    <property type="entry name" value="Bds1/SdsA1_MBL-fold"/>
</dbReference>
<dbReference type="PANTHER" id="PTHR43223">
    <property type="entry name" value="ALKYL/ARYL-SULFATASE"/>
    <property type="match status" value="1"/>
</dbReference>
<dbReference type="OrthoDB" id="449487at2759"/>
<accession>A0A6A6EQY7</accession>
<dbReference type="Proteomes" id="UP000800200">
    <property type="component" value="Unassembled WGS sequence"/>
</dbReference>
<dbReference type="InterPro" id="IPR029229">
    <property type="entry name" value="Alkyl_sulf_C"/>
</dbReference>
<keyword evidence="3" id="KW-0862">Zinc</keyword>
<sequence>MTIVQRKEGIIIIDPLISFECAAATSNICQTHHDPEKQRRVTGMICSHSHGDHYMGAQDVLPPGQALAIPIIAPEGFMEAVMSESVIAGPAMRQRAAFMYGRTLPRRPQGYIGVGLGMGSSIGSTSLIPPNLMIQNTGEEHVVDGVRIVFQMVPETEALAEINFHFPGFQALCIPEIATYLTLRGAQVRDAKAWSRYLDEAIVLFGSEPDVVFGSHNWPTWGRKELINKLAEQRDMYAYLHDQTVRMMNLGGVEAVCAQAEDFIQRRDLRFAATLLHHAVAAYSEISKPKTILASAYKKLAHGAENATWRNLYLTGAQRLRTRRQVRMVARSRTLLEPNPSVEQWFSILSVQVNGERAAEKSLVIDFNVTDANEKWRLLVSNGVLIHRRLCRSSGQLIDDRPDLQMVLSKQDLLEVLRGNDVECKKQEGRREAVQELLTLTSVSQGSARGPSQL</sequence>
<keyword evidence="1" id="KW-0479">Metal-binding</keyword>
<dbReference type="Gene3D" id="3.60.15.30">
    <property type="entry name" value="Metallo-beta-lactamase domain"/>
    <property type="match status" value="1"/>
</dbReference>
<dbReference type="AlphaFoldDB" id="A0A6A6EQY7"/>
<gene>
    <name evidence="6" type="ORF">K469DRAFT_694603</name>
</gene>
<dbReference type="InterPro" id="IPR029228">
    <property type="entry name" value="Alkyl_sulf_dimr"/>
</dbReference>